<reference evidence="3" key="1">
    <citation type="journal article" date="2019" name="Int. J. Syst. Evol. Microbiol.">
        <title>The Global Catalogue of Microorganisms (GCM) 10K type strain sequencing project: providing services to taxonomists for standard genome sequencing and annotation.</title>
        <authorList>
            <consortium name="The Broad Institute Genomics Platform"/>
            <consortium name="The Broad Institute Genome Sequencing Center for Infectious Disease"/>
            <person name="Wu L."/>
            <person name="Ma J."/>
        </authorList>
    </citation>
    <scope>NUCLEOTIDE SEQUENCE [LARGE SCALE GENOMIC DNA]</scope>
    <source>
        <strain evidence="3">CCUG 53762</strain>
    </source>
</reference>
<name>A0ABW4I705_9SPHI</name>
<dbReference type="Gene3D" id="2.120.10.10">
    <property type="match status" value="1"/>
</dbReference>
<evidence type="ECO:0000313" key="3">
    <source>
        <dbReference type="Proteomes" id="UP001597118"/>
    </source>
</evidence>
<dbReference type="EMBL" id="JBHUDG010000002">
    <property type="protein sequence ID" value="MFD1628485.1"/>
    <property type="molecule type" value="Genomic_DNA"/>
</dbReference>
<feature type="chain" id="PRO_5047383730" evidence="1">
    <location>
        <begin position="20"/>
        <end position="806"/>
    </location>
</feature>
<sequence>MKTKLIITLLLLVGELSYAQLFQQDFSSSTSVNSYVHATSPTANQLNSISNFGNAPSTITNNALRFSKKGASSAFFVRTTPMAAVAPDFVKFQFKIKISEPVTLDNYTNCNAALYLGDGTDVGFSDPTQVTAPVAASIHTKLDIKLVIAAGSAKFAVNGKEYSGEQIITLFINNTGDTIPKHYTTPGGYKATVAKDKFDIWIGNDLVINEGSATTATANINKFKFILPSCAPNAIIDIDNIEIREDAAESSALWLSTVKYQVPSSEIYLGSPSILKLTNGDILVTHDYFGAKGYRDAQGRSNRTSVYKSADNGQTWSHLTDLSDAYWANLFEHKGAVYLLGTTSANGSIAIRKSTDGGLTWTQPISATTGLLFNEGTSGAAPRYHGAPTPIAKAGGRLYRAFENVEDLTAAGFRGYRTFVISIDENDDLLDATKWTKSNELTFNGTWDPPGSAGTTGWIEGNAVVGTDGNILNMLRVNSTPFFGRSALQAVSNNGQTIGFNASSDFINFPGGSCKFVVRKDPVTHIYWAMLNDNTNGVESNQRNVLALYASSDLRNWYHAKRLIEDNQGYTATESIALTGFQYPDWQFDGNDIIYLSRTAYGDGVPRAHDSNYITFGRVENYMDYIPDILLETLPLKGLEFSGKRSQNIIELKWKNNLKQVSSFNVYKLDQNQSFKLLKTIEAGAEEDYRFIDYYPIADTNIYKLGSIDKNGKLTEEITSVDFRKSPVGLRAVKLTDGKTISVFMDASEAYSGTLMVSDMQGRLLYKKQMNIQQGSNTLDVSAFPVNSLLLVTWIGQEGRKSIILP</sequence>
<keyword evidence="3" id="KW-1185">Reference proteome</keyword>
<dbReference type="CDD" id="cd15482">
    <property type="entry name" value="Sialidase_non-viral"/>
    <property type="match status" value="1"/>
</dbReference>
<dbReference type="InterPro" id="IPR036278">
    <property type="entry name" value="Sialidase_sf"/>
</dbReference>
<proteinExistence type="predicted"/>
<dbReference type="RefSeq" id="WP_379660872.1">
    <property type="nucleotide sequence ID" value="NZ_JBHUDG010000002.1"/>
</dbReference>
<accession>A0ABW4I705</accession>
<dbReference type="EC" id="3.2.1.-" evidence="2"/>
<keyword evidence="1" id="KW-0732">Signal</keyword>
<organism evidence="2 3">
    <name type="scientific">Pseudopedobacter beijingensis</name>
    <dbReference type="NCBI Taxonomy" id="1207056"/>
    <lineage>
        <taxon>Bacteria</taxon>
        <taxon>Pseudomonadati</taxon>
        <taxon>Bacteroidota</taxon>
        <taxon>Sphingobacteriia</taxon>
        <taxon>Sphingobacteriales</taxon>
        <taxon>Sphingobacteriaceae</taxon>
        <taxon>Pseudopedobacter</taxon>
    </lineage>
</organism>
<evidence type="ECO:0000313" key="2">
    <source>
        <dbReference type="EMBL" id="MFD1628485.1"/>
    </source>
</evidence>
<gene>
    <name evidence="2" type="ORF">ACFSAH_01280</name>
</gene>
<protein>
    <submittedName>
        <fullName evidence="2">Sialidase family protein</fullName>
        <ecNumber evidence="2">3.2.1.-</ecNumber>
    </submittedName>
</protein>
<dbReference type="Proteomes" id="UP001597118">
    <property type="component" value="Unassembled WGS sequence"/>
</dbReference>
<dbReference type="SUPFAM" id="SSF50939">
    <property type="entry name" value="Sialidases"/>
    <property type="match status" value="1"/>
</dbReference>
<keyword evidence="2" id="KW-0326">Glycosidase</keyword>
<evidence type="ECO:0000256" key="1">
    <source>
        <dbReference type="SAM" id="SignalP"/>
    </source>
</evidence>
<dbReference type="GO" id="GO:0016798">
    <property type="term" value="F:hydrolase activity, acting on glycosyl bonds"/>
    <property type="evidence" value="ECO:0007669"/>
    <property type="project" value="UniProtKB-KW"/>
</dbReference>
<comment type="caution">
    <text evidence="2">The sequence shown here is derived from an EMBL/GenBank/DDBJ whole genome shotgun (WGS) entry which is preliminary data.</text>
</comment>
<keyword evidence="2" id="KW-0378">Hydrolase</keyword>
<feature type="signal peptide" evidence="1">
    <location>
        <begin position="1"/>
        <end position="19"/>
    </location>
</feature>